<proteinExistence type="predicted"/>
<dbReference type="InterPro" id="IPR056912">
    <property type="entry name" value="Phage_JBD30_tail_term-like"/>
</dbReference>
<evidence type="ECO:0008006" key="3">
    <source>
        <dbReference type="Google" id="ProtNLM"/>
    </source>
</evidence>
<protein>
    <recommendedName>
        <fullName evidence="3">DUF3168 domain-containing protein</fullName>
    </recommendedName>
</protein>
<comment type="caution">
    <text evidence="1">The sequence shown here is derived from an EMBL/GenBank/DDBJ whole genome shotgun (WGS) entry which is preliminary data.</text>
</comment>
<accession>A0A418W4C9</accession>
<dbReference type="RefSeq" id="WP_119830505.1">
    <property type="nucleotide sequence ID" value="NZ_QYUL01000001.1"/>
</dbReference>
<sequence length="144" mass="15380">MIRRASVVARLKAQAPSLRLVEGLAQLAALKQNPPTNVQPAAYVVPVSETASDNRLANGVAQRNAVTFGVVLCVTDLSDPRGVDAGDALDRARGEIRAALVGWTPEGADGPALFLGGETVDLDRFGALWWMDRFRATESIRRIG</sequence>
<dbReference type="OrthoDB" id="8404448at2"/>
<dbReference type="Pfam" id="PF23840">
    <property type="entry name" value="Phage_tail_terminator"/>
    <property type="match status" value="1"/>
</dbReference>
<gene>
    <name evidence="1" type="ORF">D3877_10370</name>
</gene>
<reference evidence="1 2" key="1">
    <citation type="submission" date="2018-09" db="EMBL/GenBank/DDBJ databases">
        <authorList>
            <person name="Zhu H."/>
        </authorList>
    </citation>
    <scope>NUCLEOTIDE SEQUENCE [LARGE SCALE GENOMIC DNA]</scope>
    <source>
        <strain evidence="1 2">K2W22B-5</strain>
    </source>
</reference>
<evidence type="ECO:0000313" key="1">
    <source>
        <dbReference type="EMBL" id="RJF84872.1"/>
    </source>
</evidence>
<evidence type="ECO:0000313" key="2">
    <source>
        <dbReference type="Proteomes" id="UP000283458"/>
    </source>
</evidence>
<dbReference type="AlphaFoldDB" id="A0A418W4C9"/>
<name>A0A418W4C9_9PROT</name>
<dbReference type="EMBL" id="QYUL01000001">
    <property type="protein sequence ID" value="RJF84872.1"/>
    <property type="molecule type" value="Genomic_DNA"/>
</dbReference>
<keyword evidence="2" id="KW-1185">Reference proteome</keyword>
<dbReference type="Gene3D" id="3.30.2000.10">
    <property type="entry name" value="Phage tail protein-like"/>
    <property type="match status" value="1"/>
</dbReference>
<organism evidence="1 2">
    <name type="scientific">Azospirillum cavernae</name>
    <dbReference type="NCBI Taxonomy" id="2320860"/>
    <lineage>
        <taxon>Bacteria</taxon>
        <taxon>Pseudomonadati</taxon>
        <taxon>Pseudomonadota</taxon>
        <taxon>Alphaproteobacteria</taxon>
        <taxon>Rhodospirillales</taxon>
        <taxon>Azospirillaceae</taxon>
        <taxon>Azospirillum</taxon>
    </lineage>
</organism>
<dbReference type="InterPro" id="IPR038042">
    <property type="entry name" value="Gp37-like"/>
</dbReference>
<dbReference type="Proteomes" id="UP000283458">
    <property type="component" value="Unassembled WGS sequence"/>
</dbReference>